<evidence type="ECO:0000313" key="2">
    <source>
        <dbReference type="EMBL" id="RLV88254.1"/>
    </source>
</evidence>
<dbReference type="PANTHER" id="PTHR33064:SF36">
    <property type="entry name" value="CCHC-TYPE DOMAIN-CONTAINING PROTEIN"/>
    <property type="match status" value="1"/>
</dbReference>
<gene>
    <name evidence="2" type="ORF">DV515_00015505</name>
</gene>
<protein>
    <recommendedName>
        <fullName evidence="1">RNase H type-1 domain-containing protein</fullName>
    </recommendedName>
</protein>
<dbReference type="InterPro" id="IPR036397">
    <property type="entry name" value="RNaseH_sf"/>
</dbReference>
<dbReference type="OrthoDB" id="9394609at2759"/>
<dbReference type="GO" id="GO:0004523">
    <property type="term" value="F:RNA-DNA hybrid ribonuclease activity"/>
    <property type="evidence" value="ECO:0007669"/>
    <property type="project" value="InterPro"/>
</dbReference>
<evidence type="ECO:0000313" key="3">
    <source>
        <dbReference type="Proteomes" id="UP000276834"/>
    </source>
</evidence>
<dbReference type="EMBL" id="QUSF01000188">
    <property type="protein sequence ID" value="RLV88254.1"/>
    <property type="molecule type" value="Genomic_DNA"/>
</dbReference>
<dbReference type="PANTHER" id="PTHR33064">
    <property type="entry name" value="POL PROTEIN"/>
    <property type="match status" value="1"/>
</dbReference>
<dbReference type="InterPro" id="IPR043502">
    <property type="entry name" value="DNA/RNA_pol_sf"/>
</dbReference>
<feature type="domain" description="RNase H type-1" evidence="1">
    <location>
        <begin position="167"/>
        <end position="312"/>
    </location>
</feature>
<dbReference type="Gene3D" id="3.30.420.10">
    <property type="entry name" value="Ribonuclease H-like superfamily/Ribonuclease H"/>
    <property type="match status" value="1"/>
</dbReference>
<accession>A0A3L8RVL2</accession>
<dbReference type="CDD" id="cd09273">
    <property type="entry name" value="RNase_HI_RT_Bel"/>
    <property type="match status" value="1"/>
</dbReference>
<dbReference type="GO" id="GO:0006259">
    <property type="term" value="P:DNA metabolic process"/>
    <property type="evidence" value="ECO:0007669"/>
    <property type="project" value="UniProtKB-ARBA"/>
</dbReference>
<dbReference type="Gene3D" id="3.30.70.270">
    <property type="match status" value="1"/>
</dbReference>
<dbReference type="GO" id="GO:0003676">
    <property type="term" value="F:nucleic acid binding"/>
    <property type="evidence" value="ECO:0007669"/>
    <property type="project" value="InterPro"/>
</dbReference>
<dbReference type="Proteomes" id="UP000276834">
    <property type="component" value="Unassembled WGS sequence"/>
</dbReference>
<sequence length="312" mass="34623">MGGYKVSKEKAQIAQQTVIYLGCEISQGQQKLSNYRIQAICAIPEPQNLHELRVLLGMTGWCHLWITDYGLIAKPLCEAQKTQPFTWGKPQKEAFLKLKEALTTAPALGLPDLPKDFQLFVHERLRLALGVLTQCTTSEGSPLEHDCMEVIEHTCAARADLKEVPLEQPDWELFTDGSNFMENGIRHAGYVVTTISTAVEARALPPNTSAQKAELVALTRALELGEGEKVNIWTYSKYAFGIVHVHGAVWREQGLLSSQGMHIKHQDAVLQLIRAVQKSEQVAIMHCKAHQSGNSKICEGSRKADWTAQQAS</sequence>
<reference evidence="2 3" key="1">
    <citation type="journal article" date="2018" name="Proc. R. Soc. B">
        <title>A non-coding region near Follistatin controls head colour polymorphism in the Gouldian finch.</title>
        <authorList>
            <person name="Toomey M.B."/>
            <person name="Marques C.I."/>
            <person name="Andrade P."/>
            <person name="Araujo P.M."/>
            <person name="Sabatino S."/>
            <person name="Gazda M.A."/>
            <person name="Afonso S."/>
            <person name="Lopes R.J."/>
            <person name="Corbo J.C."/>
            <person name="Carneiro M."/>
        </authorList>
    </citation>
    <scope>NUCLEOTIDE SEQUENCE [LARGE SCALE GENOMIC DNA]</scope>
    <source>
        <strain evidence="2">Red01</strain>
        <tissue evidence="2">Muscle</tissue>
    </source>
</reference>
<dbReference type="InterPro" id="IPR043128">
    <property type="entry name" value="Rev_trsase/Diguanyl_cyclase"/>
</dbReference>
<name>A0A3L8RVL2_CHLGU</name>
<dbReference type="SUPFAM" id="SSF56672">
    <property type="entry name" value="DNA/RNA polymerases"/>
    <property type="match status" value="1"/>
</dbReference>
<dbReference type="InterPro" id="IPR051320">
    <property type="entry name" value="Viral_Replic_Matur_Polypro"/>
</dbReference>
<comment type="caution">
    <text evidence="2">The sequence shown here is derived from an EMBL/GenBank/DDBJ whole genome shotgun (WGS) entry which is preliminary data.</text>
</comment>
<dbReference type="SUPFAM" id="SSF53098">
    <property type="entry name" value="Ribonuclease H-like"/>
    <property type="match status" value="1"/>
</dbReference>
<proteinExistence type="predicted"/>
<dbReference type="Pfam" id="PF00075">
    <property type="entry name" value="RNase_H"/>
    <property type="match status" value="1"/>
</dbReference>
<dbReference type="InterPro" id="IPR012337">
    <property type="entry name" value="RNaseH-like_sf"/>
</dbReference>
<dbReference type="InterPro" id="IPR002156">
    <property type="entry name" value="RNaseH_domain"/>
</dbReference>
<evidence type="ECO:0000259" key="1">
    <source>
        <dbReference type="PROSITE" id="PS50879"/>
    </source>
</evidence>
<keyword evidence="3" id="KW-1185">Reference proteome</keyword>
<organism evidence="2 3">
    <name type="scientific">Chloebia gouldiae</name>
    <name type="common">Gouldian finch</name>
    <name type="synonym">Erythrura gouldiae</name>
    <dbReference type="NCBI Taxonomy" id="44316"/>
    <lineage>
        <taxon>Eukaryota</taxon>
        <taxon>Metazoa</taxon>
        <taxon>Chordata</taxon>
        <taxon>Craniata</taxon>
        <taxon>Vertebrata</taxon>
        <taxon>Euteleostomi</taxon>
        <taxon>Archelosauria</taxon>
        <taxon>Archosauria</taxon>
        <taxon>Dinosauria</taxon>
        <taxon>Saurischia</taxon>
        <taxon>Theropoda</taxon>
        <taxon>Coelurosauria</taxon>
        <taxon>Aves</taxon>
        <taxon>Neognathae</taxon>
        <taxon>Neoaves</taxon>
        <taxon>Telluraves</taxon>
        <taxon>Australaves</taxon>
        <taxon>Passeriformes</taxon>
        <taxon>Passeroidea</taxon>
        <taxon>Passeridae</taxon>
        <taxon>Chloebia</taxon>
    </lineage>
</organism>
<dbReference type="PROSITE" id="PS50879">
    <property type="entry name" value="RNASE_H_1"/>
    <property type="match status" value="1"/>
</dbReference>
<dbReference type="AlphaFoldDB" id="A0A3L8RVL2"/>